<dbReference type="KEGG" id="bhl:Bache_0692"/>
<reference evidence="1 2" key="2">
    <citation type="journal article" date="2011" name="Stand. Genomic Sci.">
        <title>Complete genome sequence of Bacteroides helcogenes type strain (P 36-108).</title>
        <authorList>
            <person name="Pati A."/>
            <person name="Gronow S."/>
            <person name="Zeytun A."/>
            <person name="Lapidus A."/>
            <person name="Nolan M."/>
            <person name="Hammon N."/>
            <person name="Deshpande S."/>
            <person name="Cheng J.F."/>
            <person name="Tapia R."/>
            <person name="Han C."/>
            <person name="Goodwin L."/>
            <person name="Pitluck S."/>
            <person name="Liolios K."/>
            <person name="Pagani I."/>
            <person name="Ivanova N."/>
            <person name="Mavromatis K."/>
            <person name="Chen A."/>
            <person name="Palaniappan K."/>
            <person name="Land M."/>
            <person name="Hauser L."/>
            <person name="Chang Y.J."/>
            <person name="Jeffries C.D."/>
            <person name="Detter J.C."/>
            <person name="Brambilla E."/>
            <person name="Rohde M."/>
            <person name="Goker M."/>
            <person name="Woyke T."/>
            <person name="Bristow J."/>
            <person name="Eisen J.A."/>
            <person name="Markowitz V."/>
            <person name="Hugenholtz P."/>
            <person name="Kyrpides N.C."/>
            <person name="Klenk H.P."/>
            <person name="Lucas S."/>
        </authorList>
    </citation>
    <scope>NUCLEOTIDE SEQUENCE [LARGE SCALE GENOMIC DNA]</scope>
    <source>
        <strain evidence="2">ATCC 35417 / DSM 20613 / JCM 6297 / CCUG 15421 / P 36-108</strain>
    </source>
</reference>
<organism evidence="1 2">
    <name type="scientific">Bacteroides helcogenes (strain ATCC 35417 / DSM 20613 / JCM 6297 / CCUG 15421 / P 36-108)</name>
    <dbReference type="NCBI Taxonomy" id="693979"/>
    <lineage>
        <taxon>Bacteria</taxon>
        <taxon>Pseudomonadati</taxon>
        <taxon>Bacteroidota</taxon>
        <taxon>Bacteroidia</taxon>
        <taxon>Bacteroidales</taxon>
        <taxon>Bacteroidaceae</taxon>
        <taxon>Bacteroides</taxon>
    </lineage>
</organism>
<dbReference type="EMBL" id="CP002352">
    <property type="protein sequence ID" value="ADV42715.1"/>
    <property type="molecule type" value="Genomic_DNA"/>
</dbReference>
<evidence type="ECO:0000313" key="2">
    <source>
        <dbReference type="Proteomes" id="UP000008630"/>
    </source>
</evidence>
<dbReference type="AlphaFoldDB" id="E6SNC2"/>
<evidence type="ECO:0000313" key="1">
    <source>
        <dbReference type="EMBL" id="ADV42715.1"/>
    </source>
</evidence>
<dbReference type="STRING" id="693979.Bache_0692"/>
<keyword evidence="2" id="KW-1185">Reference proteome</keyword>
<dbReference type="PATRIC" id="fig|693979.3.peg.738"/>
<dbReference type="Proteomes" id="UP000008630">
    <property type="component" value="Chromosome"/>
</dbReference>
<name>E6SNC2_BACT6</name>
<reference key="1">
    <citation type="submission" date="2010-11" db="EMBL/GenBank/DDBJ databases">
        <title>The complete genome of Bacteroides helcogenes P 36-108.</title>
        <authorList>
            <consortium name="US DOE Joint Genome Institute (JGI-PGF)"/>
            <person name="Lucas S."/>
            <person name="Copeland A."/>
            <person name="Lapidus A."/>
            <person name="Bruce D."/>
            <person name="Goodwin L."/>
            <person name="Pitluck S."/>
            <person name="Kyrpides N."/>
            <person name="Mavromatis K."/>
            <person name="Ivanova N."/>
            <person name="Zeytun A."/>
            <person name="Brettin T."/>
            <person name="Detter J.C."/>
            <person name="Tapia R."/>
            <person name="Han C."/>
            <person name="Land M."/>
            <person name="Hauser L."/>
            <person name="Markowitz V."/>
            <person name="Cheng J.-F."/>
            <person name="Hugenholtz P."/>
            <person name="Woyke T."/>
            <person name="Wu D."/>
            <person name="Gronow S."/>
            <person name="Wellnitz S."/>
            <person name="Brambilla E."/>
            <person name="Klenk H.-P."/>
            <person name="Eisen J.A."/>
        </authorList>
    </citation>
    <scope>NUCLEOTIDE SEQUENCE</scope>
    <source>
        <strain>P 36-108</strain>
    </source>
</reference>
<dbReference type="HOGENOM" id="CLU_2448553_0_0_10"/>
<accession>E6SNC2</accession>
<protein>
    <submittedName>
        <fullName evidence="1">Uncharacterized protein</fullName>
    </submittedName>
</protein>
<sequence length="89" mass="10648">MVIRDLSLEKYRVECCMHLHTVLKRISAYDTLLYVRAFADMHIAIGHKLFLESLSMHSMERWIRCENPDEEDLSTEMEKYSINQINKEQ</sequence>
<proteinExistence type="predicted"/>
<gene>
    <name evidence="1" type="ordered locus">Bache_0692</name>
</gene>